<comment type="subunit">
    <text evidence="4">Homodimer.</text>
</comment>
<evidence type="ECO:0000256" key="3">
    <source>
        <dbReference type="ARBA" id="ARBA00009406"/>
    </source>
</evidence>
<evidence type="ECO:0000256" key="5">
    <source>
        <dbReference type="ARBA" id="ARBA00022679"/>
    </source>
</evidence>
<accession>A0A6J7HMS6</accession>
<evidence type="ECO:0000256" key="9">
    <source>
        <dbReference type="ARBA" id="ARBA00023004"/>
    </source>
</evidence>
<comment type="catalytic activity">
    <reaction evidence="11">
        <text>N(6)-(pyridoxal phosphate)-L-lysyl-[4-amino-5-hydroxymethyl-2-methylpyrimidine phosphate synthase] + L-histidyl-[4-amino-5-hydroxymethyl-2-methylpyrimidine phosphate synthase] + 2 Fe(3+) + 4 H2O = L-lysyl-[4-amino-5-hydroxymethyl-2-methylpyrimidine phosphate synthase] + (2S)-2-amino-5-hydroxy-4-oxopentanoyl-[4-amino-5-hydroxymethyl-2-methylpyrimidine phosphate synthase] + 4-amino-2-methyl-5-(phosphooxymethyl)pyrimidine + 3-oxopropanoate + 2 Fe(2+) + 2 H(+)</text>
        <dbReference type="Rhea" id="RHEA:65756"/>
        <dbReference type="Rhea" id="RHEA-COMP:16892"/>
        <dbReference type="Rhea" id="RHEA-COMP:16893"/>
        <dbReference type="Rhea" id="RHEA-COMP:16894"/>
        <dbReference type="Rhea" id="RHEA-COMP:16895"/>
        <dbReference type="ChEBI" id="CHEBI:15377"/>
        <dbReference type="ChEBI" id="CHEBI:15378"/>
        <dbReference type="ChEBI" id="CHEBI:29033"/>
        <dbReference type="ChEBI" id="CHEBI:29034"/>
        <dbReference type="ChEBI" id="CHEBI:29969"/>
        <dbReference type="ChEBI" id="CHEBI:29979"/>
        <dbReference type="ChEBI" id="CHEBI:33190"/>
        <dbReference type="ChEBI" id="CHEBI:58354"/>
        <dbReference type="ChEBI" id="CHEBI:143915"/>
        <dbReference type="ChEBI" id="CHEBI:157692"/>
    </reaction>
    <physiologicalReaction direction="left-to-right" evidence="11">
        <dbReference type="Rhea" id="RHEA:65757"/>
    </physiologicalReaction>
</comment>
<dbReference type="GO" id="GO:0046872">
    <property type="term" value="F:metal ion binding"/>
    <property type="evidence" value="ECO:0007669"/>
    <property type="project" value="UniProtKB-KW"/>
</dbReference>
<sequence length="336" mass="34766">MPVLRPRRLAITIAAAALVLLAGCGGDSDTATTTPAAPSRATLVLDFTPNAVHAGTYLAVARGDDRRAGVALRIEPPPTSSDAVKLLLAGRADLAYLDIHDLALADERAPGSLVAVMALVQRPLAAVIAQASVTRPRGLEGRRAGVSGLPSDRAVLDSIVRGDGGDPARVRRVTIGFQAVPALLAGRVAAATGFWNAEGVALSARRPAMRIFRVDEFGAPSYPELVLVTTPRTLRERPQLVRGTVAALRRGYTATIADPQAAIAALTAAAPGVDAAAARRELDAVLPAFTPAGGGAVGTLDLATLRTWATWEQRFGITASVPDVGRLFAPRVAAAR</sequence>
<evidence type="ECO:0000256" key="10">
    <source>
        <dbReference type="ARBA" id="ARBA00033171"/>
    </source>
</evidence>
<evidence type="ECO:0000256" key="7">
    <source>
        <dbReference type="ARBA" id="ARBA00022898"/>
    </source>
</evidence>
<evidence type="ECO:0000256" key="1">
    <source>
        <dbReference type="ARBA" id="ARBA00003469"/>
    </source>
</evidence>
<evidence type="ECO:0000256" key="8">
    <source>
        <dbReference type="ARBA" id="ARBA00022977"/>
    </source>
</evidence>
<keyword evidence="5" id="KW-0808">Transferase</keyword>
<feature type="domain" description="SsuA/THI5-like" evidence="12">
    <location>
        <begin position="50"/>
        <end position="262"/>
    </location>
</feature>
<keyword evidence="6" id="KW-0479">Metal-binding</keyword>
<proteinExistence type="inferred from homology"/>
<reference evidence="13" key="1">
    <citation type="submission" date="2020-05" db="EMBL/GenBank/DDBJ databases">
        <authorList>
            <person name="Chiriac C."/>
            <person name="Salcher M."/>
            <person name="Ghai R."/>
            <person name="Kavagutti S V."/>
        </authorList>
    </citation>
    <scope>NUCLEOTIDE SEQUENCE</scope>
</reference>
<dbReference type="EMBL" id="CAFBMX010000002">
    <property type="protein sequence ID" value="CAB4918513.1"/>
    <property type="molecule type" value="Genomic_DNA"/>
</dbReference>
<organism evidence="13">
    <name type="scientific">freshwater metagenome</name>
    <dbReference type="NCBI Taxonomy" id="449393"/>
    <lineage>
        <taxon>unclassified sequences</taxon>
        <taxon>metagenomes</taxon>
        <taxon>ecological metagenomes</taxon>
    </lineage>
</organism>
<comment type="similarity">
    <text evidence="3">Belongs to the NMT1/THI5 family.</text>
</comment>
<gene>
    <name evidence="13" type="ORF">UFOPK3674_00387</name>
</gene>
<dbReference type="SUPFAM" id="SSF53850">
    <property type="entry name" value="Periplasmic binding protein-like II"/>
    <property type="match status" value="1"/>
</dbReference>
<dbReference type="InterPro" id="IPR027939">
    <property type="entry name" value="NMT1/THI5"/>
</dbReference>
<dbReference type="Gene3D" id="3.40.190.10">
    <property type="entry name" value="Periplasmic binding protein-like II"/>
    <property type="match status" value="2"/>
</dbReference>
<evidence type="ECO:0000256" key="6">
    <source>
        <dbReference type="ARBA" id="ARBA00022723"/>
    </source>
</evidence>
<comment type="function">
    <text evidence="1">Responsible for the formation of the pyrimidine heterocycle in the thiamine biosynthesis pathway. Catalyzes the formation of hydroxymethylpyrimidine phosphate (HMP-P) from histidine and pyridoxal phosphate (PLP). The protein uses PLP and the active site histidine to form HMP-P, generating an inactive enzyme. The enzyme can only undergo a single turnover, which suggests it is a suicide enzyme.</text>
</comment>
<dbReference type="InterPro" id="IPR015168">
    <property type="entry name" value="SsuA/THI5"/>
</dbReference>
<evidence type="ECO:0000256" key="4">
    <source>
        <dbReference type="ARBA" id="ARBA00011738"/>
    </source>
</evidence>
<keyword evidence="9" id="KW-0408">Iron</keyword>
<evidence type="ECO:0000259" key="12">
    <source>
        <dbReference type="Pfam" id="PF09084"/>
    </source>
</evidence>
<protein>
    <recommendedName>
        <fullName evidence="10">Thiamine pyrimidine synthase</fullName>
    </recommendedName>
</protein>
<evidence type="ECO:0000313" key="13">
    <source>
        <dbReference type="EMBL" id="CAB4918513.1"/>
    </source>
</evidence>
<dbReference type="PANTHER" id="PTHR31528:SF1">
    <property type="entry name" value="4-AMINO-5-HYDROXYMETHYL-2-METHYLPYRIMIDINE PHOSPHATE SYNTHASE THI11-RELATED"/>
    <property type="match status" value="1"/>
</dbReference>
<dbReference type="PANTHER" id="PTHR31528">
    <property type="entry name" value="4-AMINO-5-HYDROXYMETHYL-2-METHYLPYRIMIDINE PHOSPHATE SYNTHASE THI11-RELATED"/>
    <property type="match status" value="1"/>
</dbReference>
<dbReference type="GO" id="GO:0009228">
    <property type="term" value="P:thiamine biosynthetic process"/>
    <property type="evidence" value="ECO:0007669"/>
    <property type="project" value="UniProtKB-KW"/>
</dbReference>
<evidence type="ECO:0000256" key="2">
    <source>
        <dbReference type="ARBA" id="ARBA00004948"/>
    </source>
</evidence>
<dbReference type="GO" id="GO:0016740">
    <property type="term" value="F:transferase activity"/>
    <property type="evidence" value="ECO:0007669"/>
    <property type="project" value="UniProtKB-KW"/>
</dbReference>
<keyword evidence="8" id="KW-0784">Thiamine biosynthesis</keyword>
<keyword evidence="7" id="KW-0663">Pyridoxal phosphate</keyword>
<dbReference type="PROSITE" id="PS51257">
    <property type="entry name" value="PROKAR_LIPOPROTEIN"/>
    <property type="match status" value="1"/>
</dbReference>
<comment type="pathway">
    <text evidence="2">Cofactor biosynthesis; thiamine diphosphate biosynthesis.</text>
</comment>
<name>A0A6J7HMS6_9ZZZZ</name>
<evidence type="ECO:0000256" key="11">
    <source>
        <dbReference type="ARBA" id="ARBA00048179"/>
    </source>
</evidence>
<dbReference type="Pfam" id="PF09084">
    <property type="entry name" value="NMT1"/>
    <property type="match status" value="1"/>
</dbReference>
<dbReference type="AlphaFoldDB" id="A0A6J7HMS6"/>